<dbReference type="Proteomes" id="UP000266258">
    <property type="component" value="Unassembled WGS sequence"/>
</dbReference>
<organism evidence="1 2">
    <name type="scientific">Psittacicella melopsittaci</name>
    <dbReference type="NCBI Taxonomy" id="2028576"/>
    <lineage>
        <taxon>Bacteria</taxon>
        <taxon>Pseudomonadati</taxon>
        <taxon>Pseudomonadota</taxon>
        <taxon>Gammaproteobacteria</taxon>
        <taxon>Pasteurellales</taxon>
        <taxon>Psittacicellaceae</taxon>
        <taxon>Psittacicella</taxon>
    </lineage>
</organism>
<accession>A0A3A1Y415</accession>
<reference evidence="1 2" key="1">
    <citation type="submission" date="2017-08" db="EMBL/GenBank/DDBJ databases">
        <title>Reclassification of Bisgaard taxon 37 and 44.</title>
        <authorList>
            <person name="Christensen H."/>
        </authorList>
    </citation>
    <scope>NUCLEOTIDE SEQUENCE [LARGE SCALE GENOMIC DNA]</scope>
    <source>
        <strain evidence="1 2">B96_4</strain>
    </source>
</reference>
<keyword evidence="2" id="KW-1185">Reference proteome</keyword>
<dbReference type="SUPFAM" id="SSF53254">
    <property type="entry name" value="Phosphoglycerate mutase-like"/>
    <property type="match status" value="1"/>
</dbReference>
<dbReference type="EMBL" id="NRJH01000045">
    <property type="protein sequence ID" value="RIY32150.1"/>
    <property type="molecule type" value="Genomic_DNA"/>
</dbReference>
<dbReference type="Pfam" id="PF00300">
    <property type="entry name" value="His_Phos_1"/>
    <property type="match status" value="1"/>
</dbReference>
<evidence type="ECO:0000313" key="1">
    <source>
        <dbReference type="EMBL" id="RIY32150.1"/>
    </source>
</evidence>
<dbReference type="InterPro" id="IPR013078">
    <property type="entry name" value="His_Pase_superF_clade-1"/>
</dbReference>
<dbReference type="AlphaFoldDB" id="A0A3A1Y415"/>
<name>A0A3A1Y415_9GAMM</name>
<dbReference type="OrthoDB" id="92610at2"/>
<evidence type="ECO:0000313" key="2">
    <source>
        <dbReference type="Proteomes" id="UP000266258"/>
    </source>
</evidence>
<dbReference type="CDD" id="cd07040">
    <property type="entry name" value="HP"/>
    <property type="match status" value="1"/>
</dbReference>
<gene>
    <name evidence="1" type="ORF">CJP74_05120</name>
</gene>
<dbReference type="InterPro" id="IPR029033">
    <property type="entry name" value="His_PPase_superfam"/>
</dbReference>
<comment type="caution">
    <text evidence="1">The sequence shown here is derived from an EMBL/GenBank/DDBJ whole genome shotgun (WGS) entry which is preliminary data.</text>
</comment>
<sequence length="158" mass="17216">MIVIVMRHGEAQGCHTLAGDRYRQLSPNGIKQAQEAAKAIMANPDLKVVQVLASNYDRAAQTGAQVAELTQGELSLTPDLSISGEDLHSLALKLGELEAVLKENEAVVLVSHIPIVYDLVELALGKTFAFPFYTASYVVIDYSKKKVIETSNDAKDRF</sequence>
<dbReference type="Gene3D" id="3.40.50.1240">
    <property type="entry name" value="Phosphoglycerate mutase-like"/>
    <property type="match status" value="1"/>
</dbReference>
<proteinExistence type="predicted"/>
<dbReference type="RefSeq" id="WP_119497208.1">
    <property type="nucleotide sequence ID" value="NZ_NRJH01000045.1"/>
</dbReference>
<protein>
    <recommendedName>
        <fullName evidence="3">Phosphohistidine phosphatase SixA</fullName>
    </recommendedName>
</protein>
<dbReference type="SMART" id="SM00855">
    <property type="entry name" value="PGAM"/>
    <property type="match status" value="1"/>
</dbReference>
<evidence type="ECO:0008006" key="3">
    <source>
        <dbReference type="Google" id="ProtNLM"/>
    </source>
</evidence>